<dbReference type="EMBL" id="GG662603">
    <property type="protein sequence ID" value="EAS01419.2"/>
    <property type="molecule type" value="Genomic_DNA"/>
</dbReference>
<accession>I7M2W3</accession>
<dbReference type="InterPro" id="IPR028008">
    <property type="entry name" value="DUF4441"/>
</dbReference>
<dbReference type="Proteomes" id="UP000009168">
    <property type="component" value="Unassembled WGS sequence"/>
</dbReference>
<evidence type="ECO:0000313" key="1">
    <source>
        <dbReference type="EMBL" id="EAS01419.2"/>
    </source>
</evidence>
<dbReference type="Pfam" id="PF14536">
    <property type="entry name" value="DUF4441"/>
    <property type="match status" value="1"/>
</dbReference>
<name>I7M2W3_TETTS</name>
<dbReference type="KEGG" id="tet:TTHERM_00151290"/>
<dbReference type="RefSeq" id="XP_001021665.2">
    <property type="nucleotide sequence ID" value="XM_001021665.2"/>
</dbReference>
<dbReference type="InParanoid" id="I7M2W3"/>
<keyword evidence="2" id="KW-1185">Reference proteome</keyword>
<dbReference type="GeneID" id="7840002"/>
<proteinExistence type="predicted"/>
<protein>
    <submittedName>
        <fullName evidence="1">Uncharacterized protein</fullName>
    </submittedName>
</protein>
<gene>
    <name evidence="1" type="ORF">TTHERM_00151290</name>
</gene>
<sequence>MLNVIYAYQNNQTSSQNAQEGSQDAGLFFIHQEPEQQSSENYYELNINNQSPYVVNNNSYQYIKLQQYSTTYNDHTVDDKIQCFTSTNNLGYIQNEQLIQNQVNTQLDGQHINWSFNNLANEFPLEDNYFDQFLNNQEIGQQQLIPNLLQQGYQQEDQYQYKSFDHKNVQQCQLDYQQINQYYFDQGNQLTSKEGSYLPSQQYAQQALFSNRILSSNKLDDTVKDNIGYNQQNVDIINHNFQVRGSEQNIVSQEVKILNLVNYCQNNTKSQIEIINNQQINECHHNLETSPQNNNSIVSESYQQQYNYINNSIDKKNVVKNIMNQFKSFVLINKECYSEIDQTKKGFQKNLKSLFSLEEITSKNEQIVSIYNQFKQKQETLQQIQKKFERYIKSKSFNNYSLILLIQHHLYKFIFKYFLNNYAKLWLERSKINNIDSHIQIIDFLLDSFSNPEILSILKKHDKKKSVYS</sequence>
<organism evidence="1 2">
    <name type="scientific">Tetrahymena thermophila (strain SB210)</name>
    <dbReference type="NCBI Taxonomy" id="312017"/>
    <lineage>
        <taxon>Eukaryota</taxon>
        <taxon>Sar</taxon>
        <taxon>Alveolata</taxon>
        <taxon>Ciliophora</taxon>
        <taxon>Intramacronucleata</taxon>
        <taxon>Oligohymenophorea</taxon>
        <taxon>Hymenostomatida</taxon>
        <taxon>Tetrahymenina</taxon>
        <taxon>Tetrahymenidae</taxon>
        <taxon>Tetrahymena</taxon>
    </lineage>
</organism>
<reference evidence="2" key="1">
    <citation type="journal article" date="2006" name="PLoS Biol.">
        <title>Macronuclear genome sequence of the ciliate Tetrahymena thermophila, a model eukaryote.</title>
        <authorList>
            <person name="Eisen J.A."/>
            <person name="Coyne R.S."/>
            <person name="Wu M."/>
            <person name="Wu D."/>
            <person name="Thiagarajan M."/>
            <person name="Wortman J.R."/>
            <person name="Badger J.H."/>
            <person name="Ren Q."/>
            <person name="Amedeo P."/>
            <person name="Jones K.M."/>
            <person name="Tallon L.J."/>
            <person name="Delcher A.L."/>
            <person name="Salzberg S.L."/>
            <person name="Silva J.C."/>
            <person name="Haas B.J."/>
            <person name="Majoros W.H."/>
            <person name="Farzad M."/>
            <person name="Carlton J.M."/>
            <person name="Smith R.K. Jr."/>
            <person name="Garg J."/>
            <person name="Pearlman R.E."/>
            <person name="Karrer K.M."/>
            <person name="Sun L."/>
            <person name="Manning G."/>
            <person name="Elde N.C."/>
            <person name="Turkewitz A.P."/>
            <person name="Asai D.J."/>
            <person name="Wilkes D.E."/>
            <person name="Wang Y."/>
            <person name="Cai H."/>
            <person name="Collins K."/>
            <person name="Stewart B.A."/>
            <person name="Lee S.R."/>
            <person name="Wilamowska K."/>
            <person name="Weinberg Z."/>
            <person name="Ruzzo W.L."/>
            <person name="Wloga D."/>
            <person name="Gaertig J."/>
            <person name="Frankel J."/>
            <person name="Tsao C.-C."/>
            <person name="Gorovsky M.A."/>
            <person name="Keeling P.J."/>
            <person name="Waller R.F."/>
            <person name="Patron N.J."/>
            <person name="Cherry J.M."/>
            <person name="Stover N.A."/>
            <person name="Krieger C.J."/>
            <person name="del Toro C."/>
            <person name="Ryder H.F."/>
            <person name="Williamson S.C."/>
            <person name="Barbeau R.A."/>
            <person name="Hamilton E.P."/>
            <person name="Orias E."/>
        </authorList>
    </citation>
    <scope>NUCLEOTIDE SEQUENCE [LARGE SCALE GENOMIC DNA]</scope>
    <source>
        <strain evidence="2">SB210</strain>
    </source>
</reference>
<dbReference type="AlphaFoldDB" id="I7M2W3"/>
<evidence type="ECO:0000313" key="2">
    <source>
        <dbReference type="Proteomes" id="UP000009168"/>
    </source>
</evidence>